<evidence type="ECO:0000256" key="1">
    <source>
        <dbReference type="SAM" id="MobiDB-lite"/>
    </source>
</evidence>
<feature type="transmembrane region" description="Helical" evidence="2">
    <location>
        <begin position="1553"/>
        <end position="1574"/>
    </location>
</feature>
<proteinExistence type="predicted"/>
<dbReference type="VEuPathDB" id="FungiDB:SPPG_01040"/>
<feature type="transmembrane region" description="Helical" evidence="2">
    <location>
        <begin position="1646"/>
        <end position="1666"/>
    </location>
</feature>
<dbReference type="InParanoid" id="A0A0L0HRQ6"/>
<keyword evidence="2" id="KW-0472">Membrane</keyword>
<evidence type="ECO:0000256" key="2">
    <source>
        <dbReference type="SAM" id="Phobius"/>
    </source>
</evidence>
<feature type="transmembrane region" description="Helical" evidence="2">
    <location>
        <begin position="608"/>
        <end position="630"/>
    </location>
</feature>
<feature type="transmembrane region" description="Helical" evidence="2">
    <location>
        <begin position="393"/>
        <end position="415"/>
    </location>
</feature>
<feature type="transmembrane region" description="Helical" evidence="2">
    <location>
        <begin position="1124"/>
        <end position="1143"/>
    </location>
</feature>
<feature type="transmembrane region" description="Helical" evidence="2">
    <location>
        <begin position="1615"/>
        <end position="1634"/>
    </location>
</feature>
<feature type="transmembrane region" description="Helical" evidence="2">
    <location>
        <begin position="151"/>
        <end position="176"/>
    </location>
</feature>
<sequence>MSTTLCNYASGILQDSDFAGSCAWRDLATDDPWINYISEIGYTSAHALLALSGILSSFLSLIKTLRQYNRFTGFAALTNLSEFQILNICLHVGVILLGIAYLTGFALHVMASTPGWYIVSALCEILVYGIQFVLVVLNYRSWMHAFKFQCTSWAGLAFVFYVVLSVLYLALFCAYAAQLKTEAVVPVGGLRNATRAVFVCLQILRGIIAGITVTGGLRGLVVDSRSTYIEVEMLLATLSLSGLTIVTSTLSVLFTLDIFCPNRGAEEGDVWIHLYEWFYLVTWCILVLLCCFRSHSAAEDRAVHDIGPERGAALSSVENTSYNRQRSMSVVPGRASVYGAPRRPSQWLDQSSRRISSLPTPVTTPRHNRLDAIHVVQEQDDHWLRAITSRFTLADIVLIPSAVLLACLLVLILVLNVTWLTDTRTSLPTLLLTIYSVVIFCQIVMNAFGNVEIPFLLRSSMRRISLAVALIIATVVPFLVWKDFAYFFAYGLWPMGTLIVITTTGRTQEMDRVGRLLRRLGGSRKKIKRVHAENADERTSPTAPPNEWRLATQCALRWSMSLLVLAAFFTTVLNGMYLAVAASCIILGVGEISEAAKRVGNGIKCQLALWGIGVGVLIVVVVLAVIVPVYGINSSGGRTVDVIWNAESVIPGTSPIPDARARGVLVNYKQYDTSSAAGSMLQTVSGTVFFNSGAALANVKGLAEYICTTTSSLPPIVLIPTNLAALRNLLHLDLPAVSLSIGYKRDISAMSALDFSPSLGLDIMVYPFENVVANPLLVIAEQRRGHRVAALFTKQTEISAGFKFARQAGVDAVVVHNVGTAIAALGERQGGDAGARAPTTSTPTSPLRDASPKTRWAVAVATVPVVIISVGSLYLIVRLQMRKPHLERYPVFHKSILTHVTLMNKQTARIGATIADMVSLAGWCMFVIGGAEAAELSQISALTYIFGILGALSLSLSVVMTFNSTRWILPVSTCVSSTTALSAGHAAQAASYGTSSGEHLMLAGAVIYVACQVLRTFISRFRYSHTRMEAERSVLIVTIGTVFGWIILAVGIGRHQADLGKSLPLGLYGAAVATPLAAVTSILSSKQNGRHLNGAAGASGVLALVFLGAVIGDSTGASRTVHQNLMLSGSIICATCLTSALLIKGWEFDTLQSKALRQRLRQQICEVWSRGTSDVSLPLPPRTPVFFTSITQNSTMWSTWKIVAIIAIVGWIIAVGGFGAATGDLAKSDVLVAGIVFSCTAPTAIALATIALLRDSRRLAIVSGVVMVIGLASLGRFVDAAAQAVNDGTDELAASCCVIAGGFMFLVSATTLLCLMTHRLVLPPTASLGLSKQRGRKSVFSALLILWSSGWSAYIAGVGISVQLTIGLRAVAPILGAVLSALSLAAYLGARLLISNVLNPNTTTVRPDALQQIILSTILPTVITAGAVTQIGAAGFASSGHLAHCTNFACGSQSLIGDRSILAGTVILMIGLKVWISYAFLTGEMCKAETEEESERRWSGRYPRQQGHSEVMVSASTLAEPVRENKLSKPNEKPTERFADLHRVLLAWPHLQVIFKLGIATSSFAWAAFVVSFWRLRPSSNLGLFAGHFVFAISGVITIVMAVCWLIISRDRYYVIGLGTLVPSIAAAGYVFFWCIPEPTPSPSTGMLIASLLYSVPATALLAGVMMARKHEVHWPNRELRIRYPHLLFALSVVGWIVFAIGFWVLCNALGSLPESTGEAAANIVLLSCGVLYASLYLTHLRLDRRRIRTMLYALSAIVLWSATATFHFACVNVASQSSPSRTGEAAVAGGSMIIILSKVLLIILRVRPSGDLDLTQGEKDKLALDPSHHEESEHWIHFPSAADSKYLLRICVMVLGVSWLLYVIGLGIWKIPEPAATGEMFDIFAVVSVAVPILVILRIYAQWTTAGWLGTVSAVLALCTGGATCFATTLSSRSGGNIITLSGCIITLIATLTLIVILLHRGEVEIPPKRLFVYTARGIVLALGIGCVVFGAGFAKARGKITETTEGNLAGYLLTLVGVVTTAAIGLEVLNARLQATPAITERMRLWVVHLIERSRKMFSNLRYFKSWSRDAEPADIQNRSLARWQPEDSLVEKPDAAQDPGGNEQPSENIASAPQENAATNVQLAVPYPASRRLNVFLAAVGTILSGIPVFISRPLAAVNTTFTLQLIGSIILLVACAAYICLIEIVQTWEGSRPPTENQVQHPSADTLSSTSESPSATSRSSSESSSTTSLFLSRPSQTALNHAQLFGSRIFSSVNLLASRAAFSSELNLGLPIRPPMPRLGNRLSGSRGGLVGAQYSSKGMLRNTIFEDIGEGDLGSQERSEVRGLNTGRFRYKSEPYLHGRSPSDPVQGMPRLQIRTLKRGHRRTLSDSVSALTPQSEYAAIVAVRRLQHATDTGEVSQEEQSDTDHGNRRSVPGPREFPSSLDLVPIKPLLGRAYSSESLMSPRTESAIVDSIRRLQRNAGNIPVPLNSADSETSAFNDQQGLSRENEVVQGSSPKESDSAFPTPSAGWHSNSNTPASPRRRWLRNIEGVSQTNEIWEEDIE</sequence>
<feature type="transmembrane region" description="Helical" evidence="2">
    <location>
        <begin position="40"/>
        <end position="62"/>
    </location>
</feature>
<dbReference type="Proteomes" id="UP000053201">
    <property type="component" value="Unassembled WGS sequence"/>
</dbReference>
<feature type="transmembrane region" description="Helical" evidence="2">
    <location>
        <begin position="1687"/>
        <end position="1706"/>
    </location>
</feature>
<feature type="transmembrane region" description="Helical" evidence="2">
    <location>
        <begin position="1847"/>
        <end position="1870"/>
    </location>
</feature>
<feature type="transmembrane region" description="Helical" evidence="2">
    <location>
        <begin position="562"/>
        <end position="588"/>
    </location>
</feature>
<feature type="transmembrane region" description="Helical" evidence="2">
    <location>
        <begin position="1909"/>
        <end position="1933"/>
    </location>
</feature>
<dbReference type="OrthoDB" id="2128968at2759"/>
<feature type="transmembrane region" description="Helical" evidence="2">
    <location>
        <begin position="1882"/>
        <end position="1902"/>
    </location>
</feature>
<reference evidence="3 4" key="1">
    <citation type="submission" date="2009-08" db="EMBL/GenBank/DDBJ databases">
        <title>The Genome Sequence of Spizellomyces punctatus strain DAOM BR117.</title>
        <authorList>
            <consortium name="The Broad Institute Genome Sequencing Platform"/>
            <person name="Russ C."/>
            <person name="Cuomo C."/>
            <person name="Shea T."/>
            <person name="Young S.K."/>
            <person name="Zeng Q."/>
            <person name="Koehrsen M."/>
            <person name="Haas B."/>
            <person name="Borodovsky M."/>
            <person name="Guigo R."/>
            <person name="Alvarado L."/>
            <person name="Berlin A."/>
            <person name="Bochicchio J."/>
            <person name="Borenstein D."/>
            <person name="Chapman S."/>
            <person name="Chen Z."/>
            <person name="Engels R."/>
            <person name="Freedman E."/>
            <person name="Gellesch M."/>
            <person name="Goldberg J."/>
            <person name="Griggs A."/>
            <person name="Gujja S."/>
            <person name="Heiman D."/>
            <person name="Hepburn T."/>
            <person name="Howarth C."/>
            <person name="Jen D."/>
            <person name="Larson L."/>
            <person name="Lewis B."/>
            <person name="Mehta T."/>
            <person name="Park D."/>
            <person name="Pearson M."/>
            <person name="Roberts A."/>
            <person name="Saif S."/>
            <person name="Shenoy N."/>
            <person name="Sisk P."/>
            <person name="Stolte C."/>
            <person name="Sykes S."/>
            <person name="Thomson T."/>
            <person name="Walk T."/>
            <person name="White J."/>
            <person name="Yandava C."/>
            <person name="Burger G."/>
            <person name="Gray M.W."/>
            <person name="Holland P.W.H."/>
            <person name="King N."/>
            <person name="Lang F.B.F."/>
            <person name="Roger A.J."/>
            <person name="Ruiz-Trillo I."/>
            <person name="Lander E."/>
            <person name="Nusbaum C."/>
        </authorList>
    </citation>
    <scope>NUCLEOTIDE SEQUENCE [LARGE SCALE GENOMIC DNA]</scope>
    <source>
        <strain evidence="3 4">DAOM BR117</strain>
    </source>
</reference>
<accession>A0A0L0HRQ6</accession>
<protein>
    <submittedName>
        <fullName evidence="3">Uncharacterized protein</fullName>
    </submittedName>
</protein>
<feature type="transmembrane region" description="Helical" evidence="2">
    <location>
        <begin position="1721"/>
        <end position="1739"/>
    </location>
</feature>
<organism evidence="3 4">
    <name type="scientific">Spizellomyces punctatus (strain DAOM BR117)</name>
    <dbReference type="NCBI Taxonomy" id="645134"/>
    <lineage>
        <taxon>Eukaryota</taxon>
        <taxon>Fungi</taxon>
        <taxon>Fungi incertae sedis</taxon>
        <taxon>Chytridiomycota</taxon>
        <taxon>Chytridiomycota incertae sedis</taxon>
        <taxon>Chytridiomycetes</taxon>
        <taxon>Spizellomycetales</taxon>
        <taxon>Spizellomycetaceae</taxon>
        <taxon>Spizellomyces</taxon>
    </lineage>
</organism>
<feature type="region of interest" description="Disordered" evidence="1">
    <location>
        <begin position="2396"/>
        <end position="2429"/>
    </location>
</feature>
<feature type="transmembrane region" description="Helical" evidence="2">
    <location>
        <begin position="1033"/>
        <end position="1053"/>
    </location>
</feature>
<feature type="transmembrane region" description="Helical" evidence="2">
    <location>
        <begin position="1000"/>
        <end position="1021"/>
    </location>
</feature>
<name>A0A0L0HRQ6_SPIPD</name>
<keyword evidence="2" id="KW-0812">Transmembrane</keyword>
<feature type="transmembrane region" description="Helical" evidence="2">
    <location>
        <begin position="2136"/>
        <end position="2154"/>
    </location>
</feature>
<feature type="transmembrane region" description="Helical" evidence="2">
    <location>
        <begin position="83"/>
        <end position="110"/>
    </location>
</feature>
<feature type="transmembrane region" description="Helical" evidence="2">
    <location>
        <begin position="1259"/>
        <end position="1278"/>
    </location>
</feature>
<feature type="region of interest" description="Disordered" evidence="1">
    <location>
        <begin position="2469"/>
        <end position="2548"/>
    </location>
</feature>
<feature type="region of interest" description="Disordered" evidence="1">
    <location>
        <begin position="829"/>
        <end position="849"/>
    </location>
</feature>
<feature type="transmembrane region" description="Helical" evidence="2">
    <location>
        <begin position="1413"/>
        <end position="1433"/>
    </location>
</feature>
<feature type="transmembrane region" description="Helical" evidence="2">
    <location>
        <begin position="463"/>
        <end position="481"/>
    </location>
</feature>
<feature type="transmembrane region" description="Helical" evidence="2">
    <location>
        <begin position="233"/>
        <end position="254"/>
    </location>
</feature>
<dbReference type="GeneID" id="27684731"/>
<keyword evidence="4" id="KW-1185">Reference proteome</keyword>
<feature type="transmembrane region" description="Helical" evidence="2">
    <location>
        <begin position="1787"/>
        <end position="1805"/>
    </location>
</feature>
<feature type="transmembrane region" description="Helical" evidence="2">
    <location>
        <begin position="856"/>
        <end position="877"/>
    </location>
</feature>
<dbReference type="RefSeq" id="XP_016611604.1">
    <property type="nucleotide sequence ID" value="XM_016749363.1"/>
</dbReference>
<feature type="transmembrane region" description="Helical" evidence="2">
    <location>
        <begin position="1230"/>
        <end position="1252"/>
    </location>
</feature>
<feature type="transmembrane region" description="Helical" evidence="2">
    <location>
        <begin position="1586"/>
        <end position="1608"/>
    </location>
</feature>
<gene>
    <name evidence="3" type="ORF">SPPG_01040</name>
</gene>
<evidence type="ECO:0000313" key="4">
    <source>
        <dbReference type="Proteomes" id="UP000053201"/>
    </source>
</evidence>
<evidence type="ECO:0000313" key="3">
    <source>
        <dbReference type="EMBL" id="KND03565.1"/>
    </source>
</evidence>
<feature type="transmembrane region" description="Helical" evidence="2">
    <location>
        <begin position="1065"/>
        <end position="1083"/>
    </location>
</feature>
<feature type="region of interest" description="Disordered" evidence="1">
    <location>
        <begin position="2089"/>
        <end position="2113"/>
    </location>
</feature>
<feature type="transmembrane region" description="Helical" evidence="2">
    <location>
        <begin position="1939"/>
        <end position="1960"/>
    </location>
</feature>
<feature type="transmembrane region" description="Helical" evidence="2">
    <location>
        <begin position="1095"/>
        <end position="1112"/>
    </location>
</feature>
<feature type="transmembrane region" description="Helical" evidence="2">
    <location>
        <begin position="1339"/>
        <end position="1364"/>
    </location>
</feature>
<feature type="transmembrane region" description="Helical" evidence="2">
    <location>
        <begin position="1461"/>
        <end position="1481"/>
    </location>
</feature>
<feature type="transmembrane region" description="Helical" evidence="2">
    <location>
        <begin position="1298"/>
        <end position="1318"/>
    </location>
</feature>
<feature type="transmembrane region" description="Helical" evidence="2">
    <location>
        <begin position="2010"/>
        <end position="2031"/>
    </location>
</feature>
<feature type="transmembrane region" description="Helical" evidence="2">
    <location>
        <begin position="1751"/>
        <end position="1775"/>
    </location>
</feature>
<feature type="transmembrane region" description="Helical" evidence="2">
    <location>
        <begin position="274"/>
        <end position="292"/>
    </location>
</feature>
<feature type="transmembrane region" description="Helical" evidence="2">
    <location>
        <begin position="941"/>
        <end position="962"/>
    </location>
</feature>
<feature type="transmembrane region" description="Helical" evidence="2">
    <location>
        <begin position="1972"/>
        <end position="1998"/>
    </location>
</feature>
<feature type="transmembrane region" description="Helical" evidence="2">
    <location>
        <begin position="2166"/>
        <end position="2186"/>
    </location>
</feature>
<feature type="transmembrane region" description="Helical" evidence="2">
    <location>
        <begin position="1199"/>
        <end position="1218"/>
    </location>
</feature>
<feature type="region of interest" description="Disordered" evidence="1">
    <location>
        <begin position="2195"/>
        <end position="2233"/>
    </location>
</feature>
<dbReference type="EMBL" id="KQ257451">
    <property type="protein sequence ID" value="KND03565.1"/>
    <property type="molecule type" value="Genomic_DNA"/>
</dbReference>
<feature type="compositionally biased region" description="Polar residues" evidence="1">
    <location>
        <begin position="2475"/>
        <end position="2501"/>
    </location>
</feature>
<keyword evidence="2" id="KW-1133">Transmembrane helix</keyword>
<feature type="transmembrane region" description="Helical" evidence="2">
    <location>
        <begin position="910"/>
        <end position="929"/>
    </location>
</feature>
<feature type="transmembrane region" description="Helical" evidence="2">
    <location>
        <begin position="1370"/>
        <end position="1393"/>
    </location>
</feature>
<feature type="transmembrane region" description="Helical" evidence="2">
    <location>
        <begin position="196"/>
        <end position="221"/>
    </location>
</feature>
<feature type="compositionally biased region" description="Low complexity" evidence="1">
    <location>
        <begin position="2207"/>
        <end position="2233"/>
    </location>
</feature>
<feature type="transmembrane region" description="Helical" evidence="2">
    <location>
        <begin position="427"/>
        <end position="451"/>
    </location>
</feature>
<feature type="transmembrane region" description="Helical" evidence="2">
    <location>
        <begin position="116"/>
        <end position="139"/>
    </location>
</feature>